<comment type="caution">
    <text evidence="2">The sequence shown here is derived from an EMBL/GenBank/DDBJ whole genome shotgun (WGS) entry which is preliminary data.</text>
</comment>
<name>A0A2V3W1B9_9BACI</name>
<keyword evidence="2" id="KW-0808">Transferase</keyword>
<dbReference type="GO" id="GO:0008168">
    <property type="term" value="F:methyltransferase activity"/>
    <property type="evidence" value="ECO:0007669"/>
    <property type="project" value="UniProtKB-KW"/>
</dbReference>
<keyword evidence="3" id="KW-1185">Reference proteome</keyword>
<evidence type="ECO:0000313" key="3">
    <source>
        <dbReference type="Proteomes" id="UP000247978"/>
    </source>
</evidence>
<evidence type="ECO:0000259" key="1">
    <source>
        <dbReference type="Pfam" id="PF13847"/>
    </source>
</evidence>
<protein>
    <submittedName>
        <fullName evidence="2">Methyltransferase family protein</fullName>
    </submittedName>
</protein>
<dbReference type="RefSeq" id="WP_158525566.1">
    <property type="nucleotide sequence ID" value="NZ_JADIJL010000038.1"/>
</dbReference>
<dbReference type="InterPro" id="IPR029063">
    <property type="entry name" value="SAM-dependent_MTases_sf"/>
</dbReference>
<evidence type="ECO:0000313" key="2">
    <source>
        <dbReference type="EMBL" id="PXW88113.1"/>
    </source>
</evidence>
<dbReference type="EMBL" id="QJJQ01000004">
    <property type="protein sequence ID" value="PXW88113.1"/>
    <property type="molecule type" value="Genomic_DNA"/>
</dbReference>
<dbReference type="SUPFAM" id="SSF53335">
    <property type="entry name" value="S-adenosyl-L-methionine-dependent methyltransferases"/>
    <property type="match status" value="1"/>
</dbReference>
<reference evidence="2 3" key="1">
    <citation type="submission" date="2018-05" db="EMBL/GenBank/DDBJ databases">
        <title>Genomic Encyclopedia of Type Strains, Phase IV (KMG-IV): sequencing the most valuable type-strain genomes for metagenomic binning, comparative biology and taxonomic classification.</title>
        <authorList>
            <person name="Goeker M."/>
        </authorList>
    </citation>
    <scope>NUCLEOTIDE SEQUENCE [LARGE SCALE GENOMIC DNA]</scope>
    <source>
        <strain evidence="2 3">DSM 28556</strain>
    </source>
</reference>
<accession>A0A2V3W1B9</accession>
<dbReference type="Proteomes" id="UP000247978">
    <property type="component" value="Unassembled WGS sequence"/>
</dbReference>
<proteinExistence type="predicted"/>
<dbReference type="PANTHER" id="PTHR43861">
    <property type="entry name" value="TRANS-ACONITATE 2-METHYLTRANSFERASE-RELATED"/>
    <property type="match status" value="1"/>
</dbReference>
<sequence>MLKVNQKTDSEAYWNQFYQTQFPKLGESTFSQFVNKWIDKKSLILDVGCGSGRDSFYFASQGHEVFGIDRSIEAINKNKENSRLNQNVHFYQVDLKQEIDLANIINPLQERAEKESIPLIIYLRFLLHSIDETTEEKLLSILSNSLKEKSYIAAEFRTIEDKNRSKIYNNHYRRYIVAEELIEKLQYTYSFEKLHFTKGTGFSIYKEEDPFLGRIIMKKR</sequence>
<keyword evidence="2" id="KW-0489">Methyltransferase</keyword>
<organism evidence="2 3">
    <name type="scientific">Pseudogracilibacillus auburnensis</name>
    <dbReference type="NCBI Taxonomy" id="1494959"/>
    <lineage>
        <taxon>Bacteria</taxon>
        <taxon>Bacillati</taxon>
        <taxon>Bacillota</taxon>
        <taxon>Bacilli</taxon>
        <taxon>Bacillales</taxon>
        <taxon>Bacillaceae</taxon>
        <taxon>Pseudogracilibacillus</taxon>
    </lineage>
</organism>
<dbReference type="Gene3D" id="3.40.50.150">
    <property type="entry name" value="Vaccinia Virus protein VP39"/>
    <property type="match status" value="1"/>
</dbReference>
<feature type="domain" description="Methyltransferase" evidence="1">
    <location>
        <begin position="39"/>
        <end position="157"/>
    </location>
</feature>
<dbReference type="AlphaFoldDB" id="A0A2V3W1B9"/>
<dbReference type="OrthoDB" id="9804312at2"/>
<gene>
    <name evidence="2" type="ORF">DFR56_104267</name>
</gene>
<dbReference type="GO" id="GO:0032259">
    <property type="term" value="P:methylation"/>
    <property type="evidence" value="ECO:0007669"/>
    <property type="project" value="UniProtKB-KW"/>
</dbReference>
<dbReference type="CDD" id="cd02440">
    <property type="entry name" value="AdoMet_MTases"/>
    <property type="match status" value="1"/>
</dbReference>
<dbReference type="Pfam" id="PF13847">
    <property type="entry name" value="Methyltransf_31"/>
    <property type="match status" value="1"/>
</dbReference>
<dbReference type="InterPro" id="IPR025714">
    <property type="entry name" value="Methyltranfer_dom"/>
</dbReference>